<dbReference type="AlphaFoldDB" id="A0A0A9BB06"/>
<reference evidence="1" key="1">
    <citation type="submission" date="2014-09" db="EMBL/GenBank/DDBJ databases">
        <authorList>
            <person name="Magalhaes I.L.F."/>
            <person name="Oliveira U."/>
            <person name="Santos F.R."/>
            <person name="Vidigal T.H.D.A."/>
            <person name="Brescovit A.D."/>
            <person name="Santos A.J."/>
        </authorList>
    </citation>
    <scope>NUCLEOTIDE SEQUENCE</scope>
    <source>
        <tissue evidence="1">Shoot tissue taken approximately 20 cm above the soil surface</tissue>
    </source>
</reference>
<evidence type="ECO:0000313" key="1">
    <source>
        <dbReference type="EMBL" id="JAD59368.1"/>
    </source>
</evidence>
<protein>
    <submittedName>
        <fullName evidence="1">Uncharacterized protein</fullName>
    </submittedName>
</protein>
<sequence length="29" mass="3384">MFARHDVLEIGVCSRLYSDICMHLCVPFQ</sequence>
<organism evidence="1">
    <name type="scientific">Arundo donax</name>
    <name type="common">Giant reed</name>
    <name type="synonym">Donax arundinaceus</name>
    <dbReference type="NCBI Taxonomy" id="35708"/>
    <lineage>
        <taxon>Eukaryota</taxon>
        <taxon>Viridiplantae</taxon>
        <taxon>Streptophyta</taxon>
        <taxon>Embryophyta</taxon>
        <taxon>Tracheophyta</taxon>
        <taxon>Spermatophyta</taxon>
        <taxon>Magnoliopsida</taxon>
        <taxon>Liliopsida</taxon>
        <taxon>Poales</taxon>
        <taxon>Poaceae</taxon>
        <taxon>PACMAD clade</taxon>
        <taxon>Arundinoideae</taxon>
        <taxon>Arundineae</taxon>
        <taxon>Arundo</taxon>
    </lineage>
</organism>
<accession>A0A0A9BB06</accession>
<reference evidence="1" key="2">
    <citation type="journal article" date="2015" name="Data Brief">
        <title>Shoot transcriptome of the giant reed, Arundo donax.</title>
        <authorList>
            <person name="Barrero R.A."/>
            <person name="Guerrero F.D."/>
            <person name="Moolhuijzen P."/>
            <person name="Goolsby J.A."/>
            <person name="Tidwell J."/>
            <person name="Bellgard S.E."/>
            <person name="Bellgard M.I."/>
        </authorList>
    </citation>
    <scope>NUCLEOTIDE SEQUENCE</scope>
    <source>
        <tissue evidence="1">Shoot tissue taken approximately 20 cm above the soil surface</tissue>
    </source>
</reference>
<proteinExistence type="predicted"/>
<name>A0A0A9BB06_ARUDO</name>
<dbReference type="EMBL" id="GBRH01238527">
    <property type="protein sequence ID" value="JAD59368.1"/>
    <property type="molecule type" value="Transcribed_RNA"/>
</dbReference>